<keyword evidence="5" id="KW-0804">Transcription</keyword>
<gene>
    <name evidence="9" type="ORF">RND81_08G210600</name>
</gene>
<organism evidence="9 10">
    <name type="scientific">Saponaria officinalis</name>
    <name type="common">Common soapwort</name>
    <name type="synonym">Lychnis saponaria</name>
    <dbReference type="NCBI Taxonomy" id="3572"/>
    <lineage>
        <taxon>Eukaryota</taxon>
        <taxon>Viridiplantae</taxon>
        <taxon>Streptophyta</taxon>
        <taxon>Embryophyta</taxon>
        <taxon>Tracheophyta</taxon>
        <taxon>Spermatophyta</taxon>
        <taxon>Magnoliopsida</taxon>
        <taxon>eudicotyledons</taxon>
        <taxon>Gunneridae</taxon>
        <taxon>Pentapetalae</taxon>
        <taxon>Caryophyllales</taxon>
        <taxon>Caryophyllaceae</taxon>
        <taxon>Caryophylleae</taxon>
        <taxon>Saponaria</taxon>
    </lineage>
</organism>
<feature type="domain" description="HTH myb-type" evidence="8">
    <location>
        <begin position="61"/>
        <end position="115"/>
    </location>
</feature>
<dbReference type="PANTHER" id="PTHR45614:SF82">
    <property type="entry name" value="OS01G0977300 PROTEIN"/>
    <property type="match status" value="1"/>
</dbReference>
<evidence type="ECO:0000256" key="1">
    <source>
        <dbReference type="ARBA" id="ARBA00004123"/>
    </source>
</evidence>
<evidence type="ECO:0000256" key="6">
    <source>
        <dbReference type="ARBA" id="ARBA00023242"/>
    </source>
</evidence>
<keyword evidence="6" id="KW-0539">Nucleus</keyword>
<keyword evidence="2" id="KW-0677">Repeat</keyword>
<dbReference type="PANTHER" id="PTHR45614">
    <property type="entry name" value="MYB PROTEIN-RELATED"/>
    <property type="match status" value="1"/>
</dbReference>
<accession>A0AAW1JB78</accession>
<keyword evidence="4" id="KW-0238">DNA-binding</keyword>
<sequence>MTPKKGVVMLDRVKGSWSPHEDETLTKLVEKNGPRNWTAISAGIPGRSGKSCRIRWFNQLSPDVKHHPFSTEEDAKIIQAQAIHGNKWAFISRLLPGRTDNAIKNHWNSTLRKRQRRAKTPDSNDAKRLRVMDSFESDSMAGREGSNKGLKEIPLEKPETMLTLLPPGANMITQSGGEDKRGENEGTMDKCGMNTMICAVRKEEENWANVMQRMIALEVKKYIDSLLLKHVDDNAQILQP</sequence>
<dbReference type="Gene3D" id="1.10.10.60">
    <property type="entry name" value="Homeodomain-like"/>
    <property type="match status" value="2"/>
</dbReference>
<proteinExistence type="predicted"/>
<evidence type="ECO:0000256" key="4">
    <source>
        <dbReference type="ARBA" id="ARBA00023125"/>
    </source>
</evidence>
<dbReference type="InterPro" id="IPR050560">
    <property type="entry name" value="MYB_TF"/>
</dbReference>
<evidence type="ECO:0000259" key="8">
    <source>
        <dbReference type="PROSITE" id="PS51294"/>
    </source>
</evidence>
<feature type="domain" description="Myb-like" evidence="7">
    <location>
        <begin position="9"/>
        <end position="60"/>
    </location>
</feature>
<dbReference type="Proteomes" id="UP001443914">
    <property type="component" value="Unassembled WGS sequence"/>
</dbReference>
<feature type="domain" description="Myb-like" evidence="7">
    <location>
        <begin position="61"/>
        <end position="111"/>
    </location>
</feature>
<dbReference type="GO" id="GO:0005634">
    <property type="term" value="C:nucleus"/>
    <property type="evidence" value="ECO:0007669"/>
    <property type="project" value="UniProtKB-SubCell"/>
</dbReference>
<keyword evidence="3" id="KW-0805">Transcription regulation</keyword>
<dbReference type="InterPro" id="IPR017930">
    <property type="entry name" value="Myb_dom"/>
</dbReference>
<evidence type="ECO:0000259" key="7">
    <source>
        <dbReference type="PROSITE" id="PS50090"/>
    </source>
</evidence>
<dbReference type="EMBL" id="JBDFQZ010000008">
    <property type="protein sequence ID" value="KAK9700006.1"/>
    <property type="molecule type" value="Genomic_DNA"/>
</dbReference>
<dbReference type="Pfam" id="PF00249">
    <property type="entry name" value="Myb_DNA-binding"/>
    <property type="match status" value="2"/>
</dbReference>
<dbReference type="InterPro" id="IPR001005">
    <property type="entry name" value="SANT/Myb"/>
</dbReference>
<feature type="domain" description="HTH myb-type" evidence="8">
    <location>
        <begin position="9"/>
        <end position="60"/>
    </location>
</feature>
<dbReference type="InterPro" id="IPR009057">
    <property type="entry name" value="Homeodomain-like_sf"/>
</dbReference>
<dbReference type="PROSITE" id="PS51294">
    <property type="entry name" value="HTH_MYB"/>
    <property type="match status" value="2"/>
</dbReference>
<dbReference type="PROSITE" id="PS50090">
    <property type="entry name" value="MYB_LIKE"/>
    <property type="match status" value="2"/>
</dbReference>
<reference evidence="9" key="1">
    <citation type="submission" date="2024-03" db="EMBL/GenBank/DDBJ databases">
        <title>WGS assembly of Saponaria officinalis var. Norfolk2.</title>
        <authorList>
            <person name="Jenkins J."/>
            <person name="Shu S."/>
            <person name="Grimwood J."/>
            <person name="Barry K."/>
            <person name="Goodstein D."/>
            <person name="Schmutz J."/>
            <person name="Leebens-Mack J."/>
            <person name="Osbourn A."/>
        </authorList>
    </citation>
    <scope>NUCLEOTIDE SEQUENCE [LARGE SCALE GENOMIC DNA]</scope>
    <source>
        <strain evidence="9">JIC</strain>
    </source>
</reference>
<name>A0AAW1JB78_SAPOF</name>
<dbReference type="GO" id="GO:0000981">
    <property type="term" value="F:DNA-binding transcription factor activity, RNA polymerase II-specific"/>
    <property type="evidence" value="ECO:0007669"/>
    <property type="project" value="TreeGrafter"/>
</dbReference>
<dbReference type="GO" id="GO:0000978">
    <property type="term" value="F:RNA polymerase II cis-regulatory region sequence-specific DNA binding"/>
    <property type="evidence" value="ECO:0007669"/>
    <property type="project" value="TreeGrafter"/>
</dbReference>
<comment type="caution">
    <text evidence="9">The sequence shown here is derived from an EMBL/GenBank/DDBJ whole genome shotgun (WGS) entry which is preliminary data.</text>
</comment>
<evidence type="ECO:0000313" key="9">
    <source>
        <dbReference type="EMBL" id="KAK9700006.1"/>
    </source>
</evidence>
<dbReference type="CDD" id="cd00167">
    <property type="entry name" value="SANT"/>
    <property type="match status" value="2"/>
</dbReference>
<evidence type="ECO:0000313" key="10">
    <source>
        <dbReference type="Proteomes" id="UP001443914"/>
    </source>
</evidence>
<dbReference type="AlphaFoldDB" id="A0AAW1JB78"/>
<comment type="subcellular location">
    <subcellularLocation>
        <location evidence="1">Nucleus</location>
    </subcellularLocation>
</comment>
<evidence type="ECO:0000256" key="2">
    <source>
        <dbReference type="ARBA" id="ARBA00022737"/>
    </source>
</evidence>
<dbReference type="SUPFAM" id="SSF46689">
    <property type="entry name" value="Homeodomain-like"/>
    <property type="match status" value="1"/>
</dbReference>
<dbReference type="FunFam" id="1.10.10.60:FF:000060">
    <property type="entry name" value="MYB transcription factor"/>
    <property type="match status" value="1"/>
</dbReference>
<keyword evidence="10" id="KW-1185">Reference proteome</keyword>
<evidence type="ECO:0000256" key="5">
    <source>
        <dbReference type="ARBA" id="ARBA00023163"/>
    </source>
</evidence>
<evidence type="ECO:0000256" key="3">
    <source>
        <dbReference type="ARBA" id="ARBA00023015"/>
    </source>
</evidence>
<protein>
    <submittedName>
        <fullName evidence="9">Uncharacterized protein</fullName>
    </submittedName>
</protein>
<dbReference type="SMART" id="SM00717">
    <property type="entry name" value="SANT"/>
    <property type="match status" value="2"/>
</dbReference>